<evidence type="ECO:0000256" key="1">
    <source>
        <dbReference type="SAM" id="MobiDB-lite"/>
    </source>
</evidence>
<protein>
    <recommendedName>
        <fullName evidence="4">Cell division control protein 14</fullName>
    </recommendedName>
</protein>
<organism evidence="2 3">
    <name type="scientific">Lithohypha guttulata</name>
    <dbReference type="NCBI Taxonomy" id="1690604"/>
    <lineage>
        <taxon>Eukaryota</taxon>
        <taxon>Fungi</taxon>
        <taxon>Dikarya</taxon>
        <taxon>Ascomycota</taxon>
        <taxon>Pezizomycotina</taxon>
        <taxon>Eurotiomycetes</taxon>
        <taxon>Chaetothyriomycetidae</taxon>
        <taxon>Chaetothyriales</taxon>
        <taxon>Trichomeriaceae</taxon>
        <taxon>Lithohypha</taxon>
    </lineage>
</organism>
<reference evidence="2 3" key="1">
    <citation type="submission" date="2023-08" db="EMBL/GenBank/DDBJ databases">
        <title>Black Yeasts Isolated from many extreme environments.</title>
        <authorList>
            <person name="Coleine C."/>
            <person name="Stajich J.E."/>
            <person name="Selbmann L."/>
        </authorList>
    </citation>
    <scope>NUCLEOTIDE SEQUENCE [LARGE SCALE GENOMIC DNA]</scope>
    <source>
        <strain evidence="2 3">CCFEE 5885</strain>
    </source>
</reference>
<feature type="compositionally biased region" description="Basic and acidic residues" evidence="1">
    <location>
        <begin position="257"/>
        <end position="267"/>
    </location>
</feature>
<dbReference type="InterPro" id="IPR011989">
    <property type="entry name" value="ARM-like"/>
</dbReference>
<sequence length="296" mass="32955">METLLSHSFDYLSSTSPQKIRKGLRQVEGLLAQICMSKTTNPANKRHSMLALGSTPPPSSPKKLTDLHQDPAYREFFKLQQSFQWNVCMRLISCLERLLGKESNGTNDLLVIQTLELIQGVLLLHPPSRELFAREIYMNLFLDLLDPQNCPAIQSATLLTLVTSLLDHPVNTRTFETLDGLLVVTSLFKSRTTSREVKMKLVEFLYFYLMPETAPAPKLTTSATNTAILGGRGKELAAAFADHRRRETINTQAGGEQDGKTRSTEDKQSILSKYLNNVQDLVEDLKEGGGPFGVGS</sequence>
<proteinExistence type="predicted"/>
<feature type="region of interest" description="Disordered" evidence="1">
    <location>
        <begin position="45"/>
        <end position="65"/>
    </location>
</feature>
<gene>
    <name evidence="2" type="ORF">LTR24_003117</name>
</gene>
<dbReference type="Pfam" id="PF08045">
    <property type="entry name" value="CDC14"/>
    <property type="match status" value="1"/>
</dbReference>
<accession>A0ABR0KFY6</accession>
<name>A0ABR0KFY6_9EURO</name>
<dbReference type="Proteomes" id="UP001345013">
    <property type="component" value="Unassembled WGS sequence"/>
</dbReference>
<dbReference type="InterPro" id="IPR016024">
    <property type="entry name" value="ARM-type_fold"/>
</dbReference>
<evidence type="ECO:0000313" key="3">
    <source>
        <dbReference type="Proteomes" id="UP001345013"/>
    </source>
</evidence>
<dbReference type="SUPFAM" id="SSF48371">
    <property type="entry name" value="ARM repeat"/>
    <property type="match status" value="1"/>
</dbReference>
<dbReference type="Gene3D" id="1.25.10.10">
    <property type="entry name" value="Leucine-rich Repeat Variant"/>
    <property type="match status" value="1"/>
</dbReference>
<dbReference type="EMBL" id="JAVRRG010000028">
    <property type="protein sequence ID" value="KAK5095405.1"/>
    <property type="molecule type" value="Genomic_DNA"/>
</dbReference>
<dbReference type="InterPro" id="IPR012535">
    <property type="entry name" value="Cell_div_Cdc14"/>
</dbReference>
<feature type="region of interest" description="Disordered" evidence="1">
    <location>
        <begin position="248"/>
        <end position="267"/>
    </location>
</feature>
<comment type="caution">
    <text evidence="2">The sequence shown here is derived from an EMBL/GenBank/DDBJ whole genome shotgun (WGS) entry which is preliminary data.</text>
</comment>
<evidence type="ECO:0008006" key="4">
    <source>
        <dbReference type="Google" id="ProtNLM"/>
    </source>
</evidence>
<evidence type="ECO:0000313" key="2">
    <source>
        <dbReference type="EMBL" id="KAK5095405.1"/>
    </source>
</evidence>
<keyword evidence="3" id="KW-1185">Reference proteome</keyword>
<dbReference type="PANTHER" id="PTHR34065">
    <property type="entry name" value="CELL DIVISION CONTROL PROTEIN 14"/>
    <property type="match status" value="1"/>
</dbReference>
<dbReference type="PANTHER" id="PTHR34065:SF1">
    <property type="entry name" value="CELL DIVISION CONTROL PROTEIN 14"/>
    <property type="match status" value="1"/>
</dbReference>